<dbReference type="PROSITE" id="PS51257">
    <property type="entry name" value="PROKAR_LIPOPROTEIN"/>
    <property type="match status" value="1"/>
</dbReference>
<gene>
    <name evidence="1" type="ORF">Q763_16215</name>
</gene>
<dbReference type="RefSeq" id="WP_035136013.1">
    <property type="nucleotide sequence ID" value="NZ_JRLV01000024.1"/>
</dbReference>
<dbReference type="Proteomes" id="UP000030129">
    <property type="component" value="Unassembled WGS sequence"/>
</dbReference>
<reference evidence="1 2" key="1">
    <citation type="submission" date="2013-09" db="EMBL/GenBank/DDBJ databases">
        <authorList>
            <person name="Zeng Z."/>
            <person name="Chen C."/>
        </authorList>
    </citation>
    <scope>NUCLEOTIDE SEQUENCE [LARGE SCALE GENOMIC DNA]</scope>
    <source>
        <strain evidence="1 2">F44-8</strain>
    </source>
</reference>
<evidence type="ECO:0000313" key="2">
    <source>
        <dbReference type="Proteomes" id="UP000030129"/>
    </source>
</evidence>
<protein>
    <recommendedName>
        <fullName evidence="3">Lipoprotein</fullName>
    </recommendedName>
</protein>
<sequence>MKKFSLFMAATLFFMIGCSNDDYNTELNHESSEFILKYETENTEFVVSVNEKIVEQYVLRYAGIEYSKNEVFENMFAISRSNIDYMTLTGSDNAYVDESEIDMALQAPEMCVASLPFSDEAKQKLMVFLNQKVDPSTDVSLLINDFTNSVRGDINLDENEKNIILIALQLSVAKGGEKDLEWVNTRGGIMAAVSGGVDSPAQAVLNAAVVTALTL</sequence>
<organism evidence="1 2">
    <name type="scientific">Flavobacterium beibuense F44-8</name>
    <dbReference type="NCBI Taxonomy" id="1406840"/>
    <lineage>
        <taxon>Bacteria</taxon>
        <taxon>Pseudomonadati</taxon>
        <taxon>Bacteroidota</taxon>
        <taxon>Flavobacteriia</taxon>
        <taxon>Flavobacteriales</taxon>
        <taxon>Flavobacteriaceae</taxon>
        <taxon>Flavobacterium</taxon>
    </lineage>
</organism>
<dbReference type="STRING" id="1406840.Q763_16215"/>
<evidence type="ECO:0000313" key="1">
    <source>
        <dbReference type="EMBL" id="KGO78933.1"/>
    </source>
</evidence>
<accession>A0A0A2LIB1</accession>
<name>A0A0A2LIB1_9FLAO</name>
<dbReference type="EMBL" id="JRLV01000024">
    <property type="protein sequence ID" value="KGO78933.1"/>
    <property type="molecule type" value="Genomic_DNA"/>
</dbReference>
<dbReference type="AlphaFoldDB" id="A0A0A2LIB1"/>
<comment type="caution">
    <text evidence="1">The sequence shown here is derived from an EMBL/GenBank/DDBJ whole genome shotgun (WGS) entry which is preliminary data.</text>
</comment>
<keyword evidence="2" id="KW-1185">Reference proteome</keyword>
<proteinExistence type="predicted"/>
<evidence type="ECO:0008006" key="3">
    <source>
        <dbReference type="Google" id="ProtNLM"/>
    </source>
</evidence>